<feature type="domain" description="Glycosyl transferase family 1" evidence="2">
    <location>
        <begin position="296"/>
        <end position="455"/>
    </location>
</feature>
<dbReference type="EMBL" id="BONH01000015">
    <property type="protein sequence ID" value="GIF98397.1"/>
    <property type="molecule type" value="Genomic_DNA"/>
</dbReference>
<evidence type="ECO:0000259" key="2">
    <source>
        <dbReference type="Pfam" id="PF00534"/>
    </source>
</evidence>
<dbReference type="Pfam" id="PF00534">
    <property type="entry name" value="Glycos_transf_1"/>
    <property type="match status" value="1"/>
</dbReference>
<dbReference type="Proteomes" id="UP000659904">
    <property type="component" value="Unassembled WGS sequence"/>
</dbReference>
<keyword evidence="1" id="KW-0808">Transferase</keyword>
<dbReference type="CDD" id="cd03809">
    <property type="entry name" value="GT4_MtfB-like"/>
    <property type="match status" value="1"/>
</dbReference>
<evidence type="ECO:0000313" key="4">
    <source>
        <dbReference type="Proteomes" id="UP000659904"/>
    </source>
</evidence>
<dbReference type="PANTHER" id="PTHR46401">
    <property type="entry name" value="GLYCOSYLTRANSFERASE WBBK-RELATED"/>
    <property type="match status" value="1"/>
</dbReference>
<dbReference type="GO" id="GO:0009103">
    <property type="term" value="P:lipopolysaccharide biosynthetic process"/>
    <property type="evidence" value="ECO:0007669"/>
    <property type="project" value="TreeGrafter"/>
</dbReference>
<reference evidence="3 4" key="1">
    <citation type="submission" date="2021-01" db="EMBL/GenBank/DDBJ databases">
        <title>Whole genome shotgun sequence of Catellatospora citrea NBRC 14495.</title>
        <authorList>
            <person name="Komaki H."/>
            <person name="Tamura T."/>
        </authorList>
    </citation>
    <scope>NUCLEOTIDE SEQUENCE [LARGE SCALE GENOMIC DNA]</scope>
    <source>
        <strain evidence="3 4">NBRC 14495</strain>
    </source>
</reference>
<sequence length="479" mass="51569">MTSASRARLTTLANALGRQAVEGAGAGSALPSFIDPLDRTQVWLAIAVLTGQLPDDATVIKVARTAELEPARVEKEIPAPASGDLKSRNVRVVSRGVIVDVGHTVRTNITSGIQRVVRDTVSRWVAEHEEEITLVGWTPEFTALRGLTRQEAAVFGIVDASLPEGEHQTDLIVPWQATMVIPELAAEPDRTGRMRALGLFSRGAVGAVAFDLVPIVAAETTTSGMPGAFSRHLTALRHHQRIATISHSVAVEYEGWKSGLAAVGLSGPAVVSVPLPAEAGEVSDDVIGKTDRQLRVGDLPMVLVVGSHEPRKNHLPILEAAERLWREGHQFCLVFIGGQSWGGAEFVTRAAALSASGRPIQVVTQASDDLIWAAYRLARFTVFPSVYEGFGLPVAESIAVGTPCITSNFGSMREIGEGGGALLVDAYSDTEIRDAMRLLLTDDELLQQLQEQARSRPPRTWDDYARDLWDDLVVPLRGE</sequence>
<organism evidence="3 4">
    <name type="scientific">Catellatospora citrea</name>
    <dbReference type="NCBI Taxonomy" id="53366"/>
    <lineage>
        <taxon>Bacteria</taxon>
        <taxon>Bacillati</taxon>
        <taxon>Actinomycetota</taxon>
        <taxon>Actinomycetes</taxon>
        <taxon>Micromonosporales</taxon>
        <taxon>Micromonosporaceae</taxon>
        <taxon>Catellatospora</taxon>
    </lineage>
</organism>
<dbReference type="PANTHER" id="PTHR46401:SF2">
    <property type="entry name" value="GLYCOSYLTRANSFERASE WBBK-RELATED"/>
    <property type="match status" value="1"/>
</dbReference>
<dbReference type="GO" id="GO:0016757">
    <property type="term" value="F:glycosyltransferase activity"/>
    <property type="evidence" value="ECO:0007669"/>
    <property type="project" value="InterPro"/>
</dbReference>
<dbReference type="InterPro" id="IPR001296">
    <property type="entry name" value="Glyco_trans_1"/>
</dbReference>
<name>A0A8J3NZJ9_9ACTN</name>
<evidence type="ECO:0000313" key="3">
    <source>
        <dbReference type="EMBL" id="GIF98397.1"/>
    </source>
</evidence>
<dbReference type="SUPFAM" id="SSF53756">
    <property type="entry name" value="UDP-Glycosyltransferase/glycogen phosphorylase"/>
    <property type="match status" value="1"/>
</dbReference>
<protein>
    <recommendedName>
        <fullName evidence="2">Glycosyl transferase family 1 domain-containing protein</fullName>
    </recommendedName>
</protein>
<gene>
    <name evidence="3" type="ORF">Cci01nite_34910</name>
</gene>
<comment type="caution">
    <text evidence="3">The sequence shown here is derived from an EMBL/GenBank/DDBJ whole genome shotgun (WGS) entry which is preliminary data.</text>
</comment>
<dbReference type="AlphaFoldDB" id="A0A8J3NZJ9"/>
<dbReference type="Gene3D" id="3.40.50.2000">
    <property type="entry name" value="Glycogen Phosphorylase B"/>
    <property type="match status" value="1"/>
</dbReference>
<keyword evidence="4" id="KW-1185">Reference proteome</keyword>
<dbReference type="RefSeq" id="WP_120316887.1">
    <property type="nucleotide sequence ID" value="NZ_BONH01000015.1"/>
</dbReference>
<proteinExistence type="predicted"/>
<evidence type="ECO:0000256" key="1">
    <source>
        <dbReference type="ARBA" id="ARBA00022679"/>
    </source>
</evidence>
<accession>A0A8J3NZJ9</accession>